<accession>A0ABP0MBT6</accession>
<comment type="caution">
    <text evidence="1">The sequence shown here is derived from an EMBL/GenBank/DDBJ whole genome shotgun (WGS) entry which is preliminary data.</text>
</comment>
<proteinExistence type="predicted"/>
<dbReference type="EMBL" id="CAXAMN010016747">
    <property type="protein sequence ID" value="CAK9048973.1"/>
    <property type="molecule type" value="Genomic_DNA"/>
</dbReference>
<evidence type="ECO:0000313" key="3">
    <source>
        <dbReference type="Proteomes" id="UP001642484"/>
    </source>
</evidence>
<dbReference type="Proteomes" id="UP001642484">
    <property type="component" value="Unassembled WGS sequence"/>
</dbReference>
<protein>
    <submittedName>
        <fullName evidence="1">Uncharacterized protein</fullName>
    </submittedName>
</protein>
<evidence type="ECO:0000313" key="2">
    <source>
        <dbReference type="EMBL" id="CAK9048973.1"/>
    </source>
</evidence>
<evidence type="ECO:0000313" key="1">
    <source>
        <dbReference type="EMBL" id="CAK9048955.1"/>
    </source>
</evidence>
<keyword evidence="3" id="KW-1185">Reference proteome</keyword>
<organism evidence="1 3">
    <name type="scientific">Durusdinium trenchii</name>
    <dbReference type="NCBI Taxonomy" id="1381693"/>
    <lineage>
        <taxon>Eukaryota</taxon>
        <taxon>Sar</taxon>
        <taxon>Alveolata</taxon>
        <taxon>Dinophyceae</taxon>
        <taxon>Suessiales</taxon>
        <taxon>Symbiodiniaceae</taxon>
        <taxon>Durusdinium</taxon>
    </lineage>
</organism>
<gene>
    <name evidence="1" type="ORF">CCMP2556_LOCUS25142</name>
    <name evidence="2" type="ORF">CCMP2556_LOCUS25148</name>
</gene>
<name>A0ABP0MBT6_9DINO</name>
<reference evidence="1 3" key="1">
    <citation type="submission" date="2024-02" db="EMBL/GenBank/DDBJ databases">
        <authorList>
            <person name="Chen Y."/>
            <person name="Shah S."/>
            <person name="Dougan E. K."/>
            <person name="Thang M."/>
            <person name="Chan C."/>
        </authorList>
    </citation>
    <scope>NUCLEOTIDE SEQUENCE [LARGE SCALE GENOMIC DNA]</scope>
</reference>
<sequence length="161" mass="18139">MKFQSFSEATEVGLYCWNPEGGRQKRFKDVTVEDIQRGLQTPTEPPKLQLDRVRCPLTFLQPERCYGPSALNMFPHDPGYVVSLYMAKEMGVDLDSVDFLLGGSSLNIMATKRIEAGDKYLVQRVGSHDHRGQIQAVSAELWGHRLPVRTLGHRRAPGRPS</sequence>
<dbReference type="EMBL" id="CAXAMN010016736">
    <property type="protein sequence ID" value="CAK9048955.1"/>
    <property type="molecule type" value="Genomic_DNA"/>
</dbReference>